<evidence type="ECO:0000313" key="3">
    <source>
        <dbReference type="Proteomes" id="UP001431963"/>
    </source>
</evidence>
<gene>
    <name evidence="2" type="ORF">V6590_13545</name>
</gene>
<organism evidence="2 3">
    <name type="scientific">Gemmobacter denitrificans</name>
    <dbReference type="NCBI Taxonomy" id="3123040"/>
    <lineage>
        <taxon>Bacteria</taxon>
        <taxon>Pseudomonadati</taxon>
        <taxon>Pseudomonadota</taxon>
        <taxon>Alphaproteobacteria</taxon>
        <taxon>Rhodobacterales</taxon>
        <taxon>Paracoccaceae</taxon>
        <taxon>Gemmobacter</taxon>
    </lineage>
</organism>
<proteinExistence type="predicted"/>
<keyword evidence="3" id="KW-1185">Reference proteome</keyword>
<feature type="domain" description="HTH cro/C1-type" evidence="1">
    <location>
        <begin position="36"/>
        <end position="72"/>
    </location>
</feature>
<dbReference type="InterPro" id="IPR001387">
    <property type="entry name" value="Cro/C1-type_HTH"/>
</dbReference>
<dbReference type="CDD" id="cd00093">
    <property type="entry name" value="HTH_XRE"/>
    <property type="match status" value="1"/>
</dbReference>
<evidence type="ECO:0000259" key="1">
    <source>
        <dbReference type="PROSITE" id="PS50943"/>
    </source>
</evidence>
<dbReference type="SUPFAM" id="SSF47413">
    <property type="entry name" value="lambda repressor-like DNA-binding domains"/>
    <property type="match status" value="1"/>
</dbReference>
<protein>
    <submittedName>
        <fullName evidence="2">Helix-turn-helix transcriptional regulator</fullName>
    </submittedName>
</protein>
<reference evidence="2" key="1">
    <citation type="submission" date="2024-02" db="EMBL/GenBank/DDBJ databases">
        <title>Genome sequences of strain Gemmobacter sp. JM10B15.</title>
        <authorList>
            <person name="Zhang M."/>
        </authorList>
    </citation>
    <scope>NUCLEOTIDE SEQUENCE</scope>
    <source>
        <strain evidence="2">JM10B15</strain>
    </source>
</reference>
<name>A0ABU8BWW3_9RHOB</name>
<comment type="caution">
    <text evidence="2">The sequence shown here is derived from an EMBL/GenBank/DDBJ whole genome shotgun (WGS) entry which is preliminary data.</text>
</comment>
<accession>A0ABU8BWW3</accession>
<dbReference type="Gene3D" id="1.10.260.40">
    <property type="entry name" value="lambda repressor-like DNA-binding domains"/>
    <property type="match status" value="1"/>
</dbReference>
<dbReference type="Proteomes" id="UP001431963">
    <property type="component" value="Unassembled WGS sequence"/>
</dbReference>
<sequence length="266" mass="30454">MSQPPLSPTEARSIFGRNLRQLCVGGPPITAVCDSIGINRTQFNRYLSGDAFPRPDILARICAHFDVDARILLEPLDKLRETIPNRFLIEMRDKLLIGPSRPVDPAVLPEAIYRFWRKSFMFSGKIVTNLALIRTTGDVTLFKGFEENILAQQENPNVRRFPRLAYFGLVRQHLDGVSVYCQDRQGQSNINFFEFGLEGNMRFFPGFSLLLRRRMDGMNRITSAVLERLPPDPALWRQIVRQETLHDMDYAPPIVQRALARIPDGL</sequence>
<dbReference type="PROSITE" id="PS50943">
    <property type="entry name" value="HTH_CROC1"/>
    <property type="match status" value="1"/>
</dbReference>
<dbReference type="RefSeq" id="WP_335423964.1">
    <property type="nucleotide sequence ID" value="NZ_JBALHR010000008.1"/>
</dbReference>
<dbReference type="EMBL" id="JBALHR010000008">
    <property type="protein sequence ID" value="MEH7829175.1"/>
    <property type="molecule type" value="Genomic_DNA"/>
</dbReference>
<dbReference type="InterPro" id="IPR010982">
    <property type="entry name" value="Lambda_DNA-bd_dom_sf"/>
</dbReference>
<evidence type="ECO:0000313" key="2">
    <source>
        <dbReference type="EMBL" id="MEH7829175.1"/>
    </source>
</evidence>